<dbReference type="EMBL" id="FNJQ01000005">
    <property type="protein sequence ID" value="SDP06626.1"/>
    <property type="molecule type" value="Genomic_DNA"/>
</dbReference>
<dbReference type="OrthoDB" id="9798746at2"/>
<gene>
    <name evidence="2" type="ORF">SAMN05216366_105118</name>
</gene>
<dbReference type="AlphaFoldDB" id="A0A1H0PPX3"/>
<evidence type="ECO:0000313" key="2">
    <source>
        <dbReference type="EMBL" id="SDP06626.1"/>
    </source>
</evidence>
<protein>
    <recommendedName>
        <fullName evidence="1">DUF4422 domain-containing protein</fullName>
    </recommendedName>
</protein>
<dbReference type="RefSeq" id="WP_074571619.1">
    <property type="nucleotide sequence ID" value="NZ_FNJQ01000005.1"/>
</dbReference>
<feature type="domain" description="DUF4422" evidence="1">
    <location>
        <begin position="6"/>
        <end position="230"/>
    </location>
</feature>
<dbReference type="Pfam" id="PF14393">
    <property type="entry name" value="DUF4422"/>
    <property type="match status" value="1"/>
</dbReference>
<proteinExistence type="predicted"/>
<reference evidence="2 3" key="1">
    <citation type="submission" date="2016-10" db="EMBL/GenBank/DDBJ databases">
        <authorList>
            <person name="de Groot N.N."/>
        </authorList>
    </citation>
    <scope>NUCLEOTIDE SEQUENCE [LARGE SCALE GENOMIC DNA]</scope>
    <source>
        <strain evidence="2 3">S137</strain>
    </source>
</reference>
<sequence length="263" mass="31812">MSFNIQIMIVTHKDYWLPKDEVYYPMYVGEKARGLEKEGMVSETCLTDGTGDNIAEKNPNYCELTGMYWAWKNMQADYIGLVHYRRLFTCKEKYSQEGKREQILSYSDWKRILTNHAVVVPRKRRYYIESNYTHYIHAHHSEGLIETRKIIIDRYPEYLSDYDKIMNRTWAHMFNMFVMRKDVYNAYCNWLFSILFELESRIDISNYSKYEARIFGFISELLLDVWLEHNNIEYVEQNVSFMESQNWIKKGGNFIKRKFLKKV</sequence>
<evidence type="ECO:0000313" key="3">
    <source>
        <dbReference type="Proteomes" id="UP000182412"/>
    </source>
</evidence>
<evidence type="ECO:0000259" key="1">
    <source>
        <dbReference type="Pfam" id="PF14393"/>
    </source>
</evidence>
<accession>A0A1H0PPX3</accession>
<dbReference type="InterPro" id="IPR025536">
    <property type="entry name" value="DUF4422"/>
</dbReference>
<name>A0A1H0PPX3_SELRU</name>
<dbReference type="Proteomes" id="UP000182412">
    <property type="component" value="Unassembled WGS sequence"/>
</dbReference>
<organism evidence="2 3">
    <name type="scientific">Selenomonas ruminantium</name>
    <dbReference type="NCBI Taxonomy" id="971"/>
    <lineage>
        <taxon>Bacteria</taxon>
        <taxon>Bacillati</taxon>
        <taxon>Bacillota</taxon>
        <taxon>Negativicutes</taxon>
        <taxon>Selenomonadales</taxon>
        <taxon>Selenomonadaceae</taxon>
        <taxon>Selenomonas</taxon>
    </lineage>
</organism>